<keyword evidence="3" id="KW-1185">Reference proteome</keyword>
<name>A0ABV5TLF4_9ACTN</name>
<evidence type="ECO:0000313" key="2">
    <source>
        <dbReference type="EMBL" id="MFB9679847.1"/>
    </source>
</evidence>
<dbReference type="RefSeq" id="WP_344746350.1">
    <property type="nucleotide sequence ID" value="NZ_BAAAWW010000092.1"/>
</dbReference>
<protein>
    <recommendedName>
        <fullName evidence="4">Short-chain dehydrogenase</fullName>
    </recommendedName>
</protein>
<accession>A0ABV5TLF4</accession>
<comment type="caution">
    <text evidence="2">The sequence shown here is derived from an EMBL/GenBank/DDBJ whole genome shotgun (WGS) entry which is preliminary data.</text>
</comment>
<gene>
    <name evidence="2" type="ORF">ACFFRH_30550</name>
</gene>
<evidence type="ECO:0000256" key="1">
    <source>
        <dbReference type="SAM" id="MobiDB-lite"/>
    </source>
</evidence>
<reference evidence="2 3" key="1">
    <citation type="submission" date="2024-09" db="EMBL/GenBank/DDBJ databases">
        <authorList>
            <person name="Sun Q."/>
            <person name="Mori K."/>
        </authorList>
    </citation>
    <scope>NUCLEOTIDE SEQUENCE [LARGE SCALE GENOMIC DNA]</scope>
    <source>
        <strain evidence="2 3">JCM 3028</strain>
    </source>
</reference>
<dbReference type="Proteomes" id="UP001589610">
    <property type="component" value="Unassembled WGS sequence"/>
</dbReference>
<evidence type="ECO:0008006" key="4">
    <source>
        <dbReference type="Google" id="ProtNLM"/>
    </source>
</evidence>
<evidence type="ECO:0000313" key="3">
    <source>
        <dbReference type="Proteomes" id="UP001589610"/>
    </source>
</evidence>
<organism evidence="2 3">
    <name type="scientific">Streptosporangium vulgare</name>
    <dbReference type="NCBI Taxonomy" id="46190"/>
    <lineage>
        <taxon>Bacteria</taxon>
        <taxon>Bacillati</taxon>
        <taxon>Actinomycetota</taxon>
        <taxon>Actinomycetes</taxon>
        <taxon>Streptosporangiales</taxon>
        <taxon>Streptosporangiaceae</taxon>
        <taxon>Streptosporangium</taxon>
    </lineage>
</organism>
<sequence length="61" mass="6071">MAGNHWTKGGVPGRSGRGVPVTGAGTGLGLEAAQVLAAHDAARQARLWAGSGRMTGIVYGL</sequence>
<dbReference type="EMBL" id="JBHMBS010000018">
    <property type="protein sequence ID" value="MFB9679847.1"/>
    <property type="molecule type" value="Genomic_DNA"/>
</dbReference>
<proteinExistence type="predicted"/>
<feature type="region of interest" description="Disordered" evidence="1">
    <location>
        <begin position="1"/>
        <end position="22"/>
    </location>
</feature>